<dbReference type="AlphaFoldDB" id="A0A0M0J443"/>
<accession>A0A0M0J443</accession>
<evidence type="ECO:0000313" key="3">
    <source>
        <dbReference type="Proteomes" id="UP000037460"/>
    </source>
</evidence>
<sequence length="130" mass="14231">SPSFNVSGKRAPVDPRRAHRAQGRLAQPLAKSAMPMRVNSCGCGLYCGRECNSCEFDETVWLDHKKSKIVGEVLSPETVFAIHEPNVEVLHIPPAIPSSSPPHPSSRQAKMAVILRGYLSLLPSKHPVRD</sequence>
<name>A0A0M0J443_9EUKA</name>
<evidence type="ECO:0000256" key="1">
    <source>
        <dbReference type="SAM" id="MobiDB-lite"/>
    </source>
</evidence>
<gene>
    <name evidence="2" type="ORF">Ctob_004044</name>
</gene>
<evidence type="ECO:0000313" key="2">
    <source>
        <dbReference type="EMBL" id="KOO21371.1"/>
    </source>
</evidence>
<organism evidence="2 3">
    <name type="scientific">Chrysochromulina tobinii</name>
    <dbReference type="NCBI Taxonomy" id="1460289"/>
    <lineage>
        <taxon>Eukaryota</taxon>
        <taxon>Haptista</taxon>
        <taxon>Haptophyta</taxon>
        <taxon>Prymnesiophyceae</taxon>
        <taxon>Prymnesiales</taxon>
        <taxon>Chrysochromulinaceae</taxon>
        <taxon>Chrysochromulina</taxon>
    </lineage>
</organism>
<feature type="non-terminal residue" evidence="2">
    <location>
        <position position="1"/>
    </location>
</feature>
<dbReference type="EMBL" id="JWZX01003368">
    <property type="protein sequence ID" value="KOO21371.1"/>
    <property type="molecule type" value="Genomic_DNA"/>
</dbReference>
<reference evidence="3" key="1">
    <citation type="journal article" date="2015" name="PLoS Genet.">
        <title>Genome Sequence and Transcriptome Analyses of Chrysochromulina tobin: Metabolic Tools for Enhanced Algal Fitness in the Prominent Order Prymnesiales (Haptophyceae).</title>
        <authorList>
            <person name="Hovde B.T."/>
            <person name="Deodato C.R."/>
            <person name="Hunsperger H.M."/>
            <person name="Ryken S.A."/>
            <person name="Yost W."/>
            <person name="Jha R.K."/>
            <person name="Patterson J."/>
            <person name="Monnat R.J. Jr."/>
            <person name="Barlow S.B."/>
            <person name="Starkenburg S.R."/>
            <person name="Cattolico R.A."/>
        </authorList>
    </citation>
    <scope>NUCLEOTIDE SEQUENCE</scope>
    <source>
        <strain evidence="3">CCMP291</strain>
    </source>
</reference>
<dbReference type="Proteomes" id="UP000037460">
    <property type="component" value="Unassembled WGS sequence"/>
</dbReference>
<proteinExistence type="predicted"/>
<keyword evidence="3" id="KW-1185">Reference proteome</keyword>
<feature type="region of interest" description="Disordered" evidence="1">
    <location>
        <begin position="1"/>
        <end position="23"/>
    </location>
</feature>
<protein>
    <submittedName>
        <fullName evidence="2">Uncharacterized protein</fullName>
    </submittedName>
</protein>
<comment type="caution">
    <text evidence="2">The sequence shown here is derived from an EMBL/GenBank/DDBJ whole genome shotgun (WGS) entry which is preliminary data.</text>
</comment>